<dbReference type="Pfam" id="PF02895">
    <property type="entry name" value="H-kinase_dim"/>
    <property type="match status" value="1"/>
</dbReference>
<protein>
    <recommendedName>
        <fullName evidence="3">Chemotaxis protein CheA</fullName>
        <ecNumber evidence="2">2.7.13.3</ecNumber>
    </recommendedName>
</protein>
<dbReference type="InterPro" id="IPR036061">
    <property type="entry name" value="CheW-like_dom_sf"/>
</dbReference>
<feature type="modified residue" description="Phosphohistidine" evidence="12">
    <location>
        <position position="43"/>
    </location>
</feature>
<feature type="domain" description="CheW-like" evidence="15">
    <location>
        <begin position="585"/>
        <end position="718"/>
    </location>
</feature>
<evidence type="ECO:0000313" key="17">
    <source>
        <dbReference type="EMBL" id="RFO97806.1"/>
    </source>
</evidence>
<dbReference type="SUPFAM" id="SSF47226">
    <property type="entry name" value="Histidine-containing phosphotransfer domain, HPT domain"/>
    <property type="match status" value="1"/>
</dbReference>
<dbReference type="SUPFAM" id="SSF50341">
    <property type="entry name" value="CheW-like"/>
    <property type="match status" value="1"/>
</dbReference>
<evidence type="ECO:0000256" key="4">
    <source>
        <dbReference type="ARBA" id="ARBA00022500"/>
    </source>
</evidence>
<dbReference type="PANTHER" id="PTHR43395">
    <property type="entry name" value="SENSOR HISTIDINE KINASE CHEA"/>
    <property type="match status" value="1"/>
</dbReference>
<dbReference type="SUPFAM" id="SSF47384">
    <property type="entry name" value="Homodimeric domain of signal transducing histidine kinase"/>
    <property type="match status" value="1"/>
</dbReference>
<dbReference type="InterPro" id="IPR004105">
    <property type="entry name" value="CheA-like_dim"/>
</dbReference>
<dbReference type="CDD" id="cd16916">
    <property type="entry name" value="HATPase_CheA-like"/>
    <property type="match status" value="1"/>
</dbReference>
<comment type="catalytic activity">
    <reaction evidence="1">
        <text>ATP + protein L-histidine = ADP + protein N-phospho-L-histidine.</text>
        <dbReference type="EC" id="2.7.13.3"/>
    </reaction>
</comment>
<feature type="compositionally biased region" description="Low complexity" evidence="13">
    <location>
        <begin position="717"/>
        <end position="727"/>
    </location>
</feature>
<keyword evidence="10" id="KW-0902">Two-component regulatory system</keyword>
<dbReference type="InterPro" id="IPR004358">
    <property type="entry name" value="Sig_transdc_His_kin-like_C"/>
</dbReference>
<organism evidence="17 18">
    <name type="scientific">Rhodoferax lacus</name>
    <dbReference type="NCBI Taxonomy" id="2184758"/>
    <lineage>
        <taxon>Bacteria</taxon>
        <taxon>Pseudomonadati</taxon>
        <taxon>Pseudomonadota</taxon>
        <taxon>Betaproteobacteria</taxon>
        <taxon>Burkholderiales</taxon>
        <taxon>Comamonadaceae</taxon>
        <taxon>Rhodoferax</taxon>
    </lineage>
</organism>
<accession>A0A3E1REL0</accession>
<evidence type="ECO:0000256" key="9">
    <source>
        <dbReference type="ARBA" id="ARBA00022840"/>
    </source>
</evidence>
<name>A0A3E1REL0_9BURK</name>
<keyword evidence="8" id="KW-0418">Kinase</keyword>
<evidence type="ECO:0000256" key="1">
    <source>
        <dbReference type="ARBA" id="ARBA00000085"/>
    </source>
</evidence>
<evidence type="ECO:0000256" key="8">
    <source>
        <dbReference type="ARBA" id="ARBA00022777"/>
    </source>
</evidence>
<dbReference type="PRINTS" id="PR00344">
    <property type="entry name" value="BCTRLSENSOR"/>
</dbReference>
<dbReference type="GO" id="GO:0000155">
    <property type="term" value="F:phosphorelay sensor kinase activity"/>
    <property type="evidence" value="ECO:0007669"/>
    <property type="project" value="InterPro"/>
</dbReference>
<dbReference type="Gene3D" id="1.10.287.560">
    <property type="entry name" value="Histidine kinase CheA-like, homodimeric domain"/>
    <property type="match status" value="1"/>
</dbReference>
<dbReference type="InterPro" id="IPR005467">
    <property type="entry name" value="His_kinase_dom"/>
</dbReference>
<dbReference type="InterPro" id="IPR036097">
    <property type="entry name" value="HisK_dim/P_sf"/>
</dbReference>
<dbReference type="GO" id="GO:0005737">
    <property type="term" value="C:cytoplasm"/>
    <property type="evidence" value="ECO:0007669"/>
    <property type="project" value="InterPro"/>
</dbReference>
<dbReference type="InterPro" id="IPR051315">
    <property type="entry name" value="Bact_Chemotaxis_CheA"/>
</dbReference>
<dbReference type="GO" id="GO:0006935">
    <property type="term" value="P:chemotaxis"/>
    <property type="evidence" value="ECO:0007669"/>
    <property type="project" value="UniProtKB-KW"/>
</dbReference>
<keyword evidence="9" id="KW-0067">ATP-binding</keyword>
<evidence type="ECO:0000256" key="2">
    <source>
        <dbReference type="ARBA" id="ARBA00012438"/>
    </source>
</evidence>
<keyword evidence="7" id="KW-0547">Nucleotide-binding</keyword>
<dbReference type="CDD" id="cd00731">
    <property type="entry name" value="CheA_reg"/>
    <property type="match status" value="1"/>
</dbReference>
<dbReference type="PROSITE" id="PS50851">
    <property type="entry name" value="CHEW"/>
    <property type="match status" value="1"/>
</dbReference>
<gene>
    <name evidence="17" type="ORF">DIC66_07340</name>
</gene>
<evidence type="ECO:0000256" key="11">
    <source>
        <dbReference type="ARBA" id="ARBA00035100"/>
    </source>
</evidence>
<feature type="region of interest" description="Disordered" evidence="13">
    <location>
        <begin position="717"/>
        <end position="746"/>
    </location>
</feature>
<dbReference type="PROSITE" id="PS50894">
    <property type="entry name" value="HPT"/>
    <property type="match status" value="1"/>
</dbReference>
<dbReference type="SMART" id="SM00387">
    <property type="entry name" value="HATPase_c"/>
    <property type="match status" value="1"/>
</dbReference>
<sequence length="746" mass="80855">MDALPAFISEAAEQTEAIEALLLEIEESPNDRELLNSLFRCAHTVKGSAGLFGLDRVVEFTHHVETLLDHMREGRIVFNQAIGTLLLECNDQIRFLIEMGFDDEADTAEQQALRLALVLRLKALCSPHEAAPTVVAVPVPAVPAQEQAVWRISAHFGPDTFRGGMDPMAVARYLGTLGQVLDMQWNMERVPPIDALVHDSCYISFALQLQSGASQADLEEAFSFVEDDCEFRVQAEESAHEKIQRNIEDLSEVPRLGDLLMAAGAVSQTDLHAVLQTQARAQAEGAEPGLHRLGALLVEQAGVDRAHVDAALGKQQKIRDKHSADEGRFIRVQAERLDTVINLLGELVIAGAGSGAALSAFENLEPDALQTLLETLIESNQNMNRLIEEIRNSTLGLRMVPVGETFTRFKRVVRDTASSLGKEVQFDIVGGETELDKSMVEKIADPLMHLVRNSLDHGLETPASRIAAGKPALGHLTLSARHEAGSILIRIEDDGRGINRDRVLQRAWDKGLVEPGVVPGDDAINMLIFEPGFSTAEQVTNLSGRGVGMDVVRSNIEALRGTLRLDSRPGRGLTVDIRLPLTLAIIDGFLVGVGDAKFVLPLQSVVEVIESEDQSGPVDQAGRHCVELRGAVLPVLRLKSLYGMDAEPTERVSIVVVQSGTRQYGIEVEALLGQHQTVIKPLGELFKTVRGLSGSAILGSGEVALIIDVPSLGQLASAPPARSPPVSEFSRTPRDIRHTRSIGEAA</sequence>
<feature type="domain" description="Histidine kinase" evidence="14">
    <location>
        <begin position="370"/>
        <end position="583"/>
    </location>
</feature>
<evidence type="ECO:0000313" key="18">
    <source>
        <dbReference type="Proteomes" id="UP000260665"/>
    </source>
</evidence>
<keyword evidence="6" id="KW-0808">Transferase</keyword>
<dbReference type="GO" id="GO:0005524">
    <property type="term" value="F:ATP binding"/>
    <property type="evidence" value="ECO:0007669"/>
    <property type="project" value="UniProtKB-KW"/>
</dbReference>
<dbReference type="PROSITE" id="PS50109">
    <property type="entry name" value="HIS_KIN"/>
    <property type="match status" value="1"/>
</dbReference>
<keyword evidence="4" id="KW-0145">Chemotaxis</keyword>
<evidence type="ECO:0000259" key="16">
    <source>
        <dbReference type="PROSITE" id="PS50894"/>
    </source>
</evidence>
<reference evidence="17 18" key="1">
    <citation type="submission" date="2018-05" db="EMBL/GenBank/DDBJ databases">
        <title>Rhodoferax soyangensis sp.nov., isolated from an oligotrophic freshwater lake.</title>
        <authorList>
            <person name="Park M."/>
        </authorList>
    </citation>
    <scope>NUCLEOTIDE SEQUENCE [LARGE SCALE GENOMIC DNA]</scope>
    <source>
        <strain evidence="17 18">IMCC26218</strain>
    </source>
</reference>
<evidence type="ECO:0000256" key="12">
    <source>
        <dbReference type="PROSITE-ProRule" id="PRU00110"/>
    </source>
</evidence>
<dbReference type="PANTHER" id="PTHR43395:SF10">
    <property type="entry name" value="CHEMOTAXIS PROTEIN CHEA"/>
    <property type="match status" value="1"/>
</dbReference>
<comment type="function">
    <text evidence="11">Involved in the transmission of sensory signals from the chemoreceptors to the flagellar motors. CheA is autophosphorylated; it can transfer its phosphate group to either CheB or CheY.</text>
</comment>
<keyword evidence="18" id="KW-1185">Reference proteome</keyword>
<dbReference type="Gene3D" id="1.20.120.160">
    <property type="entry name" value="HPT domain"/>
    <property type="match status" value="1"/>
</dbReference>
<dbReference type="SMART" id="SM00073">
    <property type="entry name" value="HPT"/>
    <property type="match status" value="1"/>
</dbReference>
<dbReference type="Proteomes" id="UP000260665">
    <property type="component" value="Unassembled WGS sequence"/>
</dbReference>
<evidence type="ECO:0000259" key="14">
    <source>
        <dbReference type="PROSITE" id="PS50109"/>
    </source>
</evidence>
<feature type="domain" description="HPt" evidence="16">
    <location>
        <begin position="1"/>
        <end position="100"/>
    </location>
</feature>
<proteinExistence type="predicted"/>
<evidence type="ECO:0000256" key="3">
    <source>
        <dbReference type="ARBA" id="ARBA00021495"/>
    </source>
</evidence>
<evidence type="ECO:0000259" key="15">
    <source>
        <dbReference type="PROSITE" id="PS50851"/>
    </source>
</evidence>
<dbReference type="InterPro" id="IPR002545">
    <property type="entry name" value="CheW-lke_dom"/>
</dbReference>
<dbReference type="CDD" id="cd00088">
    <property type="entry name" value="HPT"/>
    <property type="match status" value="1"/>
</dbReference>
<dbReference type="SMART" id="SM00260">
    <property type="entry name" value="CheW"/>
    <property type="match status" value="1"/>
</dbReference>
<evidence type="ECO:0000256" key="6">
    <source>
        <dbReference type="ARBA" id="ARBA00022679"/>
    </source>
</evidence>
<evidence type="ECO:0000256" key="5">
    <source>
        <dbReference type="ARBA" id="ARBA00022553"/>
    </source>
</evidence>
<evidence type="ECO:0000256" key="13">
    <source>
        <dbReference type="SAM" id="MobiDB-lite"/>
    </source>
</evidence>
<keyword evidence="5 12" id="KW-0597">Phosphoprotein</keyword>
<dbReference type="InterPro" id="IPR037006">
    <property type="entry name" value="CheA-like_homodim_sf"/>
</dbReference>
<dbReference type="FunFam" id="3.30.565.10:FF:000016">
    <property type="entry name" value="Chemotaxis protein CheA, putative"/>
    <property type="match status" value="1"/>
</dbReference>
<comment type="caution">
    <text evidence="17">The sequence shown here is derived from an EMBL/GenBank/DDBJ whole genome shotgun (WGS) entry which is preliminary data.</text>
</comment>
<dbReference type="AlphaFoldDB" id="A0A3E1REL0"/>
<dbReference type="Pfam" id="PF01584">
    <property type="entry name" value="CheW"/>
    <property type="match status" value="1"/>
</dbReference>
<dbReference type="InterPro" id="IPR036641">
    <property type="entry name" value="HPT_dom_sf"/>
</dbReference>
<dbReference type="SMART" id="SM01231">
    <property type="entry name" value="H-kinase_dim"/>
    <property type="match status" value="1"/>
</dbReference>
<dbReference type="Pfam" id="PF02518">
    <property type="entry name" value="HATPase_c"/>
    <property type="match status" value="1"/>
</dbReference>
<dbReference type="EMBL" id="QFZK01000003">
    <property type="protein sequence ID" value="RFO97806.1"/>
    <property type="molecule type" value="Genomic_DNA"/>
</dbReference>
<evidence type="ECO:0000256" key="10">
    <source>
        <dbReference type="ARBA" id="ARBA00023012"/>
    </source>
</evidence>
<dbReference type="EC" id="2.7.13.3" evidence="2"/>
<dbReference type="Pfam" id="PF01627">
    <property type="entry name" value="Hpt"/>
    <property type="match status" value="1"/>
</dbReference>
<dbReference type="InterPro" id="IPR008207">
    <property type="entry name" value="Sig_transdc_His_kin_Hpt_dom"/>
</dbReference>
<dbReference type="OrthoDB" id="9146932at2"/>
<dbReference type="Gene3D" id="3.30.565.10">
    <property type="entry name" value="Histidine kinase-like ATPase, C-terminal domain"/>
    <property type="match status" value="1"/>
</dbReference>
<dbReference type="InterPro" id="IPR003594">
    <property type="entry name" value="HATPase_dom"/>
</dbReference>
<dbReference type="InterPro" id="IPR036890">
    <property type="entry name" value="HATPase_C_sf"/>
</dbReference>
<evidence type="ECO:0000256" key="7">
    <source>
        <dbReference type="ARBA" id="ARBA00022741"/>
    </source>
</evidence>
<dbReference type="Gene3D" id="2.30.30.40">
    <property type="entry name" value="SH3 Domains"/>
    <property type="match status" value="1"/>
</dbReference>
<dbReference type="SUPFAM" id="SSF55874">
    <property type="entry name" value="ATPase domain of HSP90 chaperone/DNA topoisomerase II/histidine kinase"/>
    <property type="match status" value="1"/>
</dbReference>